<evidence type="ECO:0000256" key="6">
    <source>
        <dbReference type="SAM" id="MobiDB-lite"/>
    </source>
</evidence>
<dbReference type="GO" id="GO:0140410">
    <property type="term" value="F:monoatomic cation:bicarbonate symporter activity"/>
    <property type="evidence" value="ECO:0007669"/>
    <property type="project" value="TreeGrafter"/>
</dbReference>
<feature type="region of interest" description="Disordered" evidence="6">
    <location>
        <begin position="252"/>
        <end position="292"/>
    </location>
</feature>
<dbReference type="AlphaFoldDB" id="A0AAN8RZF8"/>
<feature type="region of interest" description="Disordered" evidence="6">
    <location>
        <begin position="163"/>
        <end position="182"/>
    </location>
</feature>
<comment type="similarity">
    <text evidence="2">Belongs to the ZIP transporter (TC 2.A.5) family.</text>
</comment>
<proteinExistence type="inferred from homology"/>
<dbReference type="GO" id="GO:0071578">
    <property type="term" value="P:zinc ion import across plasma membrane"/>
    <property type="evidence" value="ECO:0007669"/>
    <property type="project" value="TreeGrafter"/>
</dbReference>
<evidence type="ECO:0000256" key="2">
    <source>
        <dbReference type="ARBA" id="ARBA00006939"/>
    </source>
</evidence>
<dbReference type="GO" id="GO:0030003">
    <property type="term" value="P:intracellular monoatomic cation homeostasis"/>
    <property type="evidence" value="ECO:0007669"/>
    <property type="project" value="TreeGrafter"/>
</dbReference>
<protein>
    <submittedName>
        <fullName evidence="8">Uncharacterized protein</fullName>
    </submittedName>
</protein>
<feature type="compositionally biased region" description="Polar residues" evidence="6">
    <location>
        <begin position="170"/>
        <end position="182"/>
    </location>
</feature>
<feature type="transmembrane region" description="Helical" evidence="7">
    <location>
        <begin position="396"/>
        <end position="416"/>
    </location>
</feature>
<feature type="transmembrane region" description="Helical" evidence="7">
    <location>
        <begin position="20"/>
        <end position="40"/>
    </location>
</feature>
<dbReference type="Proteomes" id="UP001372834">
    <property type="component" value="Unassembled WGS sequence"/>
</dbReference>
<dbReference type="InterPro" id="IPR050799">
    <property type="entry name" value="ZIP_Transporter"/>
</dbReference>
<dbReference type="PANTHER" id="PTHR12191:SF37">
    <property type="entry name" value="ZINC TRANSPORTER FOI"/>
    <property type="match status" value="1"/>
</dbReference>
<feature type="region of interest" description="Disordered" evidence="6">
    <location>
        <begin position="208"/>
        <end position="239"/>
    </location>
</feature>
<gene>
    <name evidence="8" type="ORF">RUM43_011765</name>
</gene>
<dbReference type="InterPro" id="IPR003689">
    <property type="entry name" value="ZIP"/>
</dbReference>
<dbReference type="PANTHER" id="PTHR12191">
    <property type="entry name" value="SOLUTE CARRIER FAMILY 39"/>
    <property type="match status" value="1"/>
</dbReference>
<accession>A0AAN8RZF8</accession>
<keyword evidence="5 7" id="KW-0472">Membrane</keyword>
<dbReference type="Pfam" id="PF02535">
    <property type="entry name" value="Zip"/>
    <property type="match status" value="2"/>
</dbReference>
<feature type="transmembrane region" description="Helical" evidence="7">
    <location>
        <begin position="88"/>
        <end position="111"/>
    </location>
</feature>
<evidence type="ECO:0000256" key="5">
    <source>
        <dbReference type="ARBA" id="ARBA00023136"/>
    </source>
</evidence>
<comment type="caution">
    <text evidence="8">The sequence shown here is derived from an EMBL/GenBank/DDBJ whole genome shotgun (WGS) entry which is preliminary data.</text>
</comment>
<reference evidence="8 9" key="1">
    <citation type="submission" date="2023-10" db="EMBL/GenBank/DDBJ databases">
        <title>Genomes of two closely related lineages of the louse Polyplax serrata with different host specificities.</title>
        <authorList>
            <person name="Martinu J."/>
            <person name="Tarabai H."/>
            <person name="Stefka J."/>
            <person name="Hypsa V."/>
        </authorList>
    </citation>
    <scope>NUCLEOTIDE SEQUENCE [LARGE SCALE GENOMIC DNA]</scope>
    <source>
        <strain evidence="8">HR10_N</strain>
    </source>
</reference>
<feature type="transmembrane region" description="Helical" evidence="7">
    <location>
        <begin position="52"/>
        <end position="76"/>
    </location>
</feature>
<feature type="compositionally biased region" description="Basic and acidic residues" evidence="6">
    <location>
        <begin position="256"/>
        <end position="267"/>
    </location>
</feature>
<name>A0AAN8RZF8_POLSC</name>
<dbReference type="EMBL" id="JAWJWE010000005">
    <property type="protein sequence ID" value="KAK6634365.1"/>
    <property type="molecule type" value="Genomic_DNA"/>
</dbReference>
<comment type="subcellular location">
    <subcellularLocation>
        <location evidence="1">Membrane</location>
        <topology evidence="1">Multi-pass membrane protein</topology>
    </subcellularLocation>
</comment>
<dbReference type="GO" id="GO:0005385">
    <property type="term" value="F:zinc ion transmembrane transporter activity"/>
    <property type="evidence" value="ECO:0007669"/>
    <property type="project" value="TreeGrafter"/>
</dbReference>
<evidence type="ECO:0000313" key="8">
    <source>
        <dbReference type="EMBL" id="KAK6634365.1"/>
    </source>
</evidence>
<evidence type="ECO:0000256" key="7">
    <source>
        <dbReference type="SAM" id="Phobius"/>
    </source>
</evidence>
<organism evidence="8 9">
    <name type="scientific">Polyplax serrata</name>
    <name type="common">Common mouse louse</name>
    <dbReference type="NCBI Taxonomy" id="468196"/>
    <lineage>
        <taxon>Eukaryota</taxon>
        <taxon>Metazoa</taxon>
        <taxon>Ecdysozoa</taxon>
        <taxon>Arthropoda</taxon>
        <taxon>Hexapoda</taxon>
        <taxon>Insecta</taxon>
        <taxon>Pterygota</taxon>
        <taxon>Neoptera</taxon>
        <taxon>Paraneoptera</taxon>
        <taxon>Psocodea</taxon>
        <taxon>Troctomorpha</taxon>
        <taxon>Phthiraptera</taxon>
        <taxon>Anoplura</taxon>
        <taxon>Polyplacidae</taxon>
        <taxon>Polyplax</taxon>
    </lineage>
</organism>
<evidence type="ECO:0000313" key="9">
    <source>
        <dbReference type="Proteomes" id="UP001372834"/>
    </source>
</evidence>
<feature type="compositionally biased region" description="Polar residues" evidence="6">
    <location>
        <begin position="273"/>
        <end position="285"/>
    </location>
</feature>
<feature type="transmembrane region" description="Helical" evidence="7">
    <location>
        <begin position="461"/>
        <end position="480"/>
    </location>
</feature>
<evidence type="ECO:0000256" key="4">
    <source>
        <dbReference type="ARBA" id="ARBA00022989"/>
    </source>
</evidence>
<dbReference type="GO" id="GO:0005886">
    <property type="term" value="C:plasma membrane"/>
    <property type="evidence" value="ECO:0007669"/>
    <property type="project" value="TreeGrafter"/>
</dbReference>
<feature type="transmembrane region" description="Helical" evidence="7">
    <location>
        <begin position="422"/>
        <end position="440"/>
    </location>
</feature>
<feature type="transmembrane region" description="Helical" evidence="7">
    <location>
        <begin position="131"/>
        <end position="152"/>
    </location>
</feature>
<keyword evidence="3 7" id="KW-0812">Transmembrane</keyword>
<evidence type="ECO:0000256" key="1">
    <source>
        <dbReference type="ARBA" id="ARBA00004141"/>
    </source>
</evidence>
<evidence type="ECO:0000256" key="3">
    <source>
        <dbReference type="ARBA" id="ARBA00022692"/>
    </source>
</evidence>
<sequence>MPRIVVRERLLRRYKSIRYWKDLVFIALRVVKWLGILGRRTEADGVGSLSTVWLYAVISVVLVSLCGLLGALVIPVMGYASYQHLLQFLVALAVGTLCGDALLHLIPHAMISHSDEGHGVGNDHDHDHKATMWKGLAVLLGIVFFFFTEKFLNLGSEWRKKRQRSKNVQHSHVQILNGNNEGDSVGEKLCKHKYSSYPYCYSDIKSNKDGHEHQRSSVMELPKTSHHSEKQEESNNTDSKWYSDIQEAGEGQRLTTHADVHDSHQSEEEIDPKQNSSQEKQPNTSDRSKFSEIKCDKKDGEYTVIIREHESTHHGHSHAHGHVHSPPESLSSVAWMVILGDGLHNFTDGMAIGAAFSNNIAGGFSTAVAVFCHELPHELGDFAVLLKAGMSAKQAVFYNLISSILCFFGMVLGIFVGDNPTSTSWVFAVSAGTFLYIGLVDMFPELSSSHSTFETTFCQSSLQGAGLLTGISIMFVIAYFEDNLLHLFQ</sequence>
<keyword evidence="4 7" id="KW-1133">Transmembrane helix</keyword>